<evidence type="ECO:0000256" key="1">
    <source>
        <dbReference type="ARBA" id="ARBA00022460"/>
    </source>
</evidence>
<organism evidence="3 4">
    <name type="scientific">Haemaphysalis longicornis</name>
    <name type="common">Bush tick</name>
    <dbReference type="NCBI Taxonomy" id="44386"/>
    <lineage>
        <taxon>Eukaryota</taxon>
        <taxon>Metazoa</taxon>
        <taxon>Ecdysozoa</taxon>
        <taxon>Arthropoda</taxon>
        <taxon>Chelicerata</taxon>
        <taxon>Arachnida</taxon>
        <taxon>Acari</taxon>
        <taxon>Parasitiformes</taxon>
        <taxon>Ixodida</taxon>
        <taxon>Ixodoidea</taxon>
        <taxon>Ixodidae</taxon>
        <taxon>Haemaphysalinae</taxon>
        <taxon>Haemaphysalis</taxon>
    </lineage>
</organism>
<sequence>MASKHPTVFPAKKLRRSDYAALLICILPAAFAGGRFGFGSSFGSGLGSGFGGGYPGGFGGGYIGGFGGGYSGGFGGGFGPSFAAATNSFGYDNVDEFGTKTYHKEQGDASNAKTGSFGYMDASGLFRRVNYVADAGGFRAKVDTNEPGTLPGASADAVFNSNPRPAGGGRYSSPYTAASTYGGFGYGRQGPWAG</sequence>
<dbReference type="OrthoDB" id="6430831at2759"/>
<evidence type="ECO:0000256" key="2">
    <source>
        <dbReference type="PROSITE-ProRule" id="PRU00497"/>
    </source>
</evidence>
<gene>
    <name evidence="3" type="ORF">HPB48_017703</name>
</gene>
<dbReference type="InterPro" id="IPR050468">
    <property type="entry name" value="Cuticle_Struct_Prot"/>
</dbReference>
<evidence type="ECO:0000313" key="3">
    <source>
        <dbReference type="EMBL" id="KAH9371615.1"/>
    </source>
</evidence>
<proteinExistence type="predicted"/>
<dbReference type="AlphaFoldDB" id="A0A9J6G9T6"/>
<dbReference type="InterPro" id="IPR029070">
    <property type="entry name" value="Chitinase_insertion_sf"/>
</dbReference>
<dbReference type="EMBL" id="JABSTR010000005">
    <property type="protein sequence ID" value="KAH9371615.1"/>
    <property type="molecule type" value="Genomic_DNA"/>
</dbReference>
<dbReference type="InterPro" id="IPR000618">
    <property type="entry name" value="Insect_cuticle"/>
</dbReference>
<reference evidence="3 4" key="1">
    <citation type="journal article" date="2020" name="Cell">
        <title>Large-Scale Comparative Analyses of Tick Genomes Elucidate Their Genetic Diversity and Vector Capacities.</title>
        <authorList>
            <consortium name="Tick Genome and Microbiome Consortium (TIGMIC)"/>
            <person name="Jia N."/>
            <person name="Wang J."/>
            <person name="Shi W."/>
            <person name="Du L."/>
            <person name="Sun Y."/>
            <person name="Zhan W."/>
            <person name="Jiang J.F."/>
            <person name="Wang Q."/>
            <person name="Zhang B."/>
            <person name="Ji P."/>
            <person name="Bell-Sakyi L."/>
            <person name="Cui X.M."/>
            <person name="Yuan T.T."/>
            <person name="Jiang B.G."/>
            <person name="Yang W.F."/>
            <person name="Lam T.T."/>
            <person name="Chang Q.C."/>
            <person name="Ding S.J."/>
            <person name="Wang X.J."/>
            <person name="Zhu J.G."/>
            <person name="Ruan X.D."/>
            <person name="Zhao L."/>
            <person name="Wei J.T."/>
            <person name="Ye R.Z."/>
            <person name="Que T.C."/>
            <person name="Du C.H."/>
            <person name="Zhou Y.H."/>
            <person name="Cheng J.X."/>
            <person name="Dai P.F."/>
            <person name="Guo W.B."/>
            <person name="Han X.H."/>
            <person name="Huang E.J."/>
            <person name="Li L.F."/>
            <person name="Wei W."/>
            <person name="Gao Y.C."/>
            <person name="Liu J.Z."/>
            <person name="Shao H.Z."/>
            <person name="Wang X."/>
            <person name="Wang C.C."/>
            <person name="Yang T.C."/>
            <person name="Huo Q.B."/>
            <person name="Li W."/>
            <person name="Chen H.Y."/>
            <person name="Chen S.E."/>
            <person name="Zhou L.G."/>
            <person name="Ni X.B."/>
            <person name="Tian J.H."/>
            <person name="Sheng Y."/>
            <person name="Liu T."/>
            <person name="Pan Y.S."/>
            <person name="Xia L.Y."/>
            <person name="Li J."/>
            <person name="Zhao F."/>
            <person name="Cao W.C."/>
        </authorList>
    </citation>
    <scope>NUCLEOTIDE SEQUENCE [LARGE SCALE GENOMIC DNA]</scope>
    <source>
        <strain evidence="3">HaeL-2018</strain>
    </source>
</reference>
<dbReference type="PANTHER" id="PTHR10380:SF173">
    <property type="entry name" value="CUTICULAR PROTEIN 47EF, ISOFORM C-RELATED"/>
    <property type="match status" value="1"/>
</dbReference>
<dbReference type="GO" id="GO:0062129">
    <property type="term" value="C:chitin-based extracellular matrix"/>
    <property type="evidence" value="ECO:0007669"/>
    <property type="project" value="TreeGrafter"/>
</dbReference>
<dbReference type="Pfam" id="PF00379">
    <property type="entry name" value="Chitin_bind_4"/>
    <property type="match status" value="1"/>
</dbReference>
<accession>A0A9J6G9T6</accession>
<dbReference type="Proteomes" id="UP000821853">
    <property type="component" value="Chromosome 3"/>
</dbReference>
<dbReference type="GO" id="GO:0008010">
    <property type="term" value="F:structural constituent of chitin-based larval cuticle"/>
    <property type="evidence" value="ECO:0007669"/>
    <property type="project" value="TreeGrafter"/>
</dbReference>
<dbReference type="Gene3D" id="3.10.50.10">
    <property type="match status" value="1"/>
</dbReference>
<name>A0A9J6G9T6_HAELO</name>
<dbReference type="PANTHER" id="PTHR10380">
    <property type="entry name" value="CUTICLE PROTEIN"/>
    <property type="match status" value="1"/>
</dbReference>
<dbReference type="VEuPathDB" id="VectorBase:HLOH_053485"/>
<dbReference type="PROSITE" id="PS51155">
    <property type="entry name" value="CHIT_BIND_RR_2"/>
    <property type="match status" value="1"/>
</dbReference>
<keyword evidence="4" id="KW-1185">Reference proteome</keyword>
<evidence type="ECO:0000313" key="4">
    <source>
        <dbReference type="Proteomes" id="UP000821853"/>
    </source>
</evidence>
<keyword evidence="1 2" id="KW-0193">Cuticle</keyword>
<evidence type="ECO:0008006" key="5">
    <source>
        <dbReference type="Google" id="ProtNLM"/>
    </source>
</evidence>
<comment type="caution">
    <text evidence="3">The sequence shown here is derived from an EMBL/GenBank/DDBJ whole genome shotgun (WGS) entry which is preliminary data.</text>
</comment>
<protein>
    <recommendedName>
        <fullName evidence="5">Cuticular protein</fullName>
    </recommendedName>
</protein>